<dbReference type="AlphaFoldDB" id="A0AA36CZ61"/>
<feature type="compositionally biased region" description="Low complexity" evidence="9">
    <location>
        <begin position="423"/>
        <end position="433"/>
    </location>
</feature>
<name>A0AA36CZ61_9BILA</name>
<evidence type="ECO:0000256" key="4">
    <source>
        <dbReference type="ARBA" id="ARBA00022824"/>
    </source>
</evidence>
<evidence type="ECO:0000256" key="2">
    <source>
        <dbReference type="ARBA" id="ARBA00004269"/>
    </source>
</evidence>
<feature type="coiled-coil region" evidence="8">
    <location>
        <begin position="608"/>
        <end position="651"/>
    </location>
</feature>
<evidence type="ECO:0000313" key="11">
    <source>
        <dbReference type="EMBL" id="CAJ0577660.1"/>
    </source>
</evidence>
<feature type="region of interest" description="Disordered" evidence="9">
    <location>
        <begin position="566"/>
        <end position="595"/>
    </location>
</feature>
<gene>
    <name evidence="11" type="ORF">MSPICULIGERA_LOCUS15929</name>
</gene>
<feature type="region of interest" description="Disordered" evidence="9">
    <location>
        <begin position="683"/>
        <end position="719"/>
    </location>
</feature>
<evidence type="ECO:0000256" key="6">
    <source>
        <dbReference type="ARBA" id="ARBA00023136"/>
    </source>
</evidence>
<dbReference type="GO" id="GO:0008017">
    <property type="term" value="F:microtubule binding"/>
    <property type="evidence" value="ECO:0007669"/>
    <property type="project" value="TreeGrafter"/>
</dbReference>
<evidence type="ECO:0000256" key="5">
    <source>
        <dbReference type="ARBA" id="ARBA00022989"/>
    </source>
</evidence>
<organism evidence="11 12">
    <name type="scientific">Mesorhabditis spiculigera</name>
    <dbReference type="NCBI Taxonomy" id="96644"/>
    <lineage>
        <taxon>Eukaryota</taxon>
        <taxon>Metazoa</taxon>
        <taxon>Ecdysozoa</taxon>
        <taxon>Nematoda</taxon>
        <taxon>Chromadorea</taxon>
        <taxon>Rhabditida</taxon>
        <taxon>Rhabditina</taxon>
        <taxon>Rhabditomorpha</taxon>
        <taxon>Rhabditoidea</taxon>
        <taxon>Rhabditidae</taxon>
        <taxon>Mesorhabditinae</taxon>
        <taxon>Mesorhabditis</taxon>
    </lineage>
</organism>
<dbReference type="PANTHER" id="PTHR13289:SF6">
    <property type="entry name" value="MACOILIN"/>
    <property type="match status" value="1"/>
</dbReference>
<evidence type="ECO:0000313" key="12">
    <source>
        <dbReference type="Proteomes" id="UP001177023"/>
    </source>
</evidence>
<feature type="region of interest" description="Disordered" evidence="9">
    <location>
        <begin position="350"/>
        <end position="475"/>
    </location>
</feature>
<dbReference type="GO" id="GO:0006935">
    <property type="term" value="P:chemotaxis"/>
    <property type="evidence" value="ECO:0007669"/>
    <property type="project" value="TreeGrafter"/>
</dbReference>
<feature type="compositionally biased region" description="Low complexity" evidence="9">
    <location>
        <begin position="698"/>
        <end position="714"/>
    </location>
</feature>
<dbReference type="EMBL" id="CATQJA010002651">
    <property type="protein sequence ID" value="CAJ0577660.1"/>
    <property type="molecule type" value="Genomic_DNA"/>
</dbReference>
<reference evidence="11" key="1">
    <citation type="submission" date="2023-06" db="EMBL/GenBank/DDBJ databases">
        <authorList>
            <person name="Delattre M."/>
        </authorList>
    </citation>
    <scope>NUCLEOTIDE SEQUENCE</scope>
    <source>
        <strain evidence="11">AF72</strain>
    </source>
</reference>
<feature type="compositionally biased region" description="Acidic residues" evidence="9">
    <location>
        <begin position="353"/>
        <end position="372"/>
    </location>
</feature>
<dbReference type="Pfam" id="PF09726">
    <property type="entry name" value="Macoilin"/>
    <property type="match status" value="1"/>
</dbReference>
<feature type="compositionally biased region" description="Polar residues" evidence="9">
    <location>
        <begin position="305"/>
        <end position="319"/>
    </location>
</feature>
<keyword evidence="6 10" id="KW-0472">Membrane</keyword>
<dbReference type="GO" id="GO:0030867">
    <property type="term" value="C:rough endoplasmic reticulum membrane"/>
    <property type="evidence" value="ECO:0007669"/>
    <property type="project" value="UniProtKB-SubCell"/>
</dbReference>
<feature type="transmembrane region" description="Helical" evidence="10">
    <location>
        <begin position="92"/>
        <end position="115"/>
    </location>
</feature>
<keyword evidence="3 10" id="KW-0812">Transmembrane</keyword>
<keyword evidence="7" id="KW-0539">Nucleus</keyword>
<evidence type="ECO:0000256" key="9">
    <source>
        <dbReference type="SAM" id="MobiDB-lite"/>
    </source>
</evidence>
<feature type="compositionally biased region" description="Basic and acidic residues" evidence="9">
    <location>
        <begin position="442"/>
        <end position="475"/>
    </location>
</feature>
<keyword evidence="12" id="KW-1185">Reference proteome</keyword>
<feature type="region of interest" description="Disordered" evidence="9">
    <location>
        <begin position="241"/>
        <end position="326"/>
    </location>
</feature>
<evidence type="ECO:0000256" key="10">
    <source>
        <dbReference type="SAM" id="Phobius"/>
    </source>
</evidence>
<keyword evidence="4" id="KW-0256">Endoplasmic reticulum</keyword>
<feature type="region of interest" description="Disordered" evidence="9">
    <location>
        <begin position="737"/>
        <end position="765"/>
    </location>
</feature>
<dbReference type="Proteomes" id="UP001177023">
    <property type="component" value="Unassembled WGS sequence"/>
</dbReference>
<dbReference type="InterPro" id="IPR019130">
    <property type="entry name" value="Macoilin"/>
</dbReference>
<comment type="subcellular location">
    <subcellularLocation>
        <location evidence="1">Nucleus membrane</location>
        <topology evidence="1">Multi-pass membrane protein</topology>
    </subcellularLocation>
    <subcellularLocation>
        <location evidence="2">Rough endoplasmic reticulum membrane</location>
        <topology evidence="2">Multi-pass membrane protein</topology>
    </subcellularLocation>
</comment>
<comment type="caution">
    <text evidence="11">The sequence shown here is derived from an EMBL/GenBank/DDBJ whole genome shotgun (WGS) entry which is preliminary data.</text>
</comment>
<feature type="non-terminal residue" evidence="11">
    <location>
        <position position="786"/>
    </location>
</feature>
<dbReference type="PANTHER" id="PTHR13289">
    <property type="entry name" value="PROTEIN PHOSPHATASE 1-BINDING PROTEIN BIFOCAL"/>
    <property type="match status" value="1"/>
</dbReference>
<keyword evidence="8" id="KW-0175">Coiled coil</keyword>
<protein>
    <recommendedName>
        <fullName evidence="13">Macoilin</fullName>
    </recommendedName>
</protein>
<dbReference type="GO" id="GO:0023041">
    <property type="term" value="P:neuronal signal transduction"/>
    <property type="evidence" value="ECO:0007669"/>
    <property type="project" value="InterPro"/>
</dbReference>
<dbReference type="GO" id="GO:0031965">
    <property type="term" value="C:nuclear membrane"/>
    <property type="evidence" value="ECO:0007669"/>
    <property type="project" value="UniProtKB-SubCell"/>
</dbReference>
<evidence type="ECO:0008006" key="13">
    <source>
        <dbReference type="Google" id="ProtNLM"/>
    </source>
</evidence>
<sequence>MQKRARAVETQKLRRTFKRTTRLAEQEGAWGVFTYPRLAMLWIGLMVFDALLGLRAELIWPFWIFARAIMDAVHRSGTSVAIYRDGQTQMSIIFICVTATSDLICWLFIPVRYLIFIGSTYVWLHLTWHTHNASTRSNSPFLNGPLSDCARMQGLLPLFSKVLNEFFGAHCIGYPLVIVSFSLRFYFNEWKLRRKQDDVSKKNEILYKCLVEALPAVYDGPKQYRLDNDIDYDLGPPEVPMLLPASSSHSNGNVGGVHAGSAAANNRKHSIRAPVSTTGGSSRNRRRNNKDNVQRTPPDPVNAKPESNPQSNAVNSTAPVENWEETEQRRGGILQLLFNGFAWLTSKLSAPDVEGEDASSYNDEEEDDDDSSIGENESKKNGSTNGRGPPIEPVKPRAHSSTQSKRQRGRGAQQTKMEEKKTTTPLVATVLPTSSSIQNGHAKREDSVDKRRPDSRPPRDLENPKAENHQSMHGCDLELSRVRTEMSAVKATEADLRLQLSVAENENRMSKADAAQLRSRLEQLQTRFGSLEKTREQDRAAASQLEKKYADLLYRKNEVEKELQAERRMRQEDNNKNKKSSDLSHEQREKEVRLEAETDRLRTECTAKDDALLLMQRELQQLKEYKEKTDVEGLQMEMRILKDKNSHLEDALAAENKLKLELFRALGEAKSKNSEMTKKLGELQGSSTPVANPSPPLHENSSPNSPSVNNHASHPCPPPSYDHIMASNYMPYSFSASPAPSPTGEHHLFDTGLGLQRPPSHPSSEYSMTNHFDKYAQLLAPGKTTN</sequence>
<evidence type="ECO:0000256" key="7">
    <source>
        <dbReference type="ARBA" id="ARBA00023242"/>
    </source>
</evidence>
<evidence type="ECO:0000256" key="3">
    <source>
        <dbReference type="ARBA" id="ARBA00022692"/>
    </source>
</evidence>
<proteinExistence type="predicted"/>
<evidence type="ECO:0000256" key="1">
    <source>
        <dbReference type="ARBA" id="ARBA00004232"/>
    </source>
</evidence>
<evidence type="ECO:0000256" key="8">
    <source>
        <dbReference type="SAM" id="Coils"/>
    </source>
</evidence>
<keyword evidence="5 10" id="KW-1133">Transmembrane helix</keyword>
<accession>A0AA36CZ61</accession>